<gene>
    <name evidence="3" type="primary">rimP</name>
    <name evidence="6" type="ORF">TVD_03665</name>
</gene>
<dbReference type="InterPro" id="IPR036847">
    <property type="entry name" value="RimP_C_sf"/>
</dbReference>
<dbReference type="KEGG" id="tvr:TVD_03665"/>
<dbReference type="CDD" id="cd01734">
    <property type="entry name" value="YlxS_C"/>
    <property type="match status" value="1"/>
</dbReference>
<dbReference type="Gene3D" id="3.30.300.70">
    <property type="entry name" value="RimP-like superfamily, N-terminal"/>
    <property type="match status" value="1"/>
</dbReference>
<comment type="function">
    <text evidence="3">Required for maturation of 30S ribosomal subunits.</text>
</comment>
<dbReference type="Pfam" id="PF02576">
    <property type="entry name" value="RimP_N"/>
    <property type="match status" value="1"/>
</dbReference>
<dbReference type="SUPFAM" id="SSF74942">
    <property type="entry name" value="YhbC-like, C-terminal domain"/>
    <property type="match status" value="1"/>
</dbReference>
<feature type="domain" description="Ribosome maturation factor RimP N-terminal" evidence="4">
    <location>
        <begin position="12"/>
        <end position="83"/>
    </location>
</feature>
<dbReference type="RefSeq" id="WP_018176459.1">
    <property type="nucleotide sequence ID" value="NZ_CP011367.1"/>
</dbReference>
<dbReference type="Proteomes" id="UP000064201">
    <property type="component" value="Chromosome"/>
</dbReference>
<dbReference type="InterPro" id="IPR028989">
    <property type="entry name" value="RimP_N"/>
</dbReference>
<dbReference type="EMBL" id="CP011367">
    <property type="protein sequence ID" value="AKJ94520.1"/>
    <property type="molecule type" value="Genomic_DNA"/>
</dbReference>
<dbReference type="InterPro" id="IPR003728">
    <property type="entry name" value="Ribosome_maturation_RimP"/>
</dbReference>
<reference evidence="6 7" key="1">
    <citation type="submission" date="2015-04" db="EMBL/GenBank/DDBJ databases">
        <title>Complete Sequence for the Genome of the Thioalkalivibrio versutus D301.</title>
        <authorList>
            <person name="Mu T."/>
            <person name="Zhou J."/>
            <person name="Xu X."/>
        </authorList>
    </citation>
    <scope>NUCLEOTIDE SEQUENCE [LARGE SCALE GENOMIC DNA]</scope>
    <source>
        <strain evidence="6 7">D301</strain>
    </source>
</reference>
<dbReference type="GO" id="GO:0000028">
    <property type="term" value="P:ribosomal small subunit assembly"/>
    <property type="evidence" value="ECO:0007669"/>
    <property type="project" value="TreeGrafter"/>
</dbReference>
<dbReference type="InterPro" id="IPR035956">
    <property type="entry name" value="RimP_N_sf"/>
</dbReference>
<dbReference type="PATRIC" id="fig|106634.4.peg.746"/>
<comment type="subcellular location">
    <subcellularLocation>
        <location evidence="3">Cytoplasm</location>
    </subcellularLocation>
</comment>
<feature type="domain" description="Ribosome maturation factor RimP C-terminal" evidence="5">
    <location>
        <begin position="86"/>
        <end position="148"/>
    </location>
</feature>
<dbReference type="PANTHER" id="PTHR33867:SF1">
    <property type="entry name" value="RIBOSOME MATURATION FACTOR RIMP"/>
    <property type="match status" value="1"/>
</dbReference>
<dbReference type="FunFam" id="3.30.300.70:FF:000001">
    <property type="entry name" value="Ribosome maturation factor RimP"/>
    <property type="match status" value="1"/>
</dbReference>
<evidence type="ECO:0000256" key="2">
    <source>
        <dbReference type="ARBA" id="ARBA00022517"/>
    </source>
</evidence>
<dbReference type="AlphaFoldDB" id="A0A0G3FZU8"/>
<dbReference type="NCBIfam" id="NF000927">
    <property type="entry name" value="PRK00092.1-1"/>
    <property type="match status" value="1"/>
</dbReference>
<sequence length="151" mass="16813">MSQKAEQLKTLLTPVVEGEGMQLWGLEYHSGSTPPVVRIYIDGENGVTVDDCARVSDQAGAVIEVEEALKGNYTLEVSSPGIERPLFTPEQFRSYIGHPVKVRLAWPEHDRRNFRGVLLSVEDPMIEVEVDGMAYELPLAAIHNARVLEQL</sequence>
<keyword evidence="1 3" id="KW-0963">Cytoplasm</keyword>
<protein>
    <recommendedName>
        <fullName evidence="3">Ribosome maturation factor RimP</fullName>
    </recommendedName>
</protein>
<dbReference type="GO" id="GO:0006412">
    <property type="term" value="P:translation"/>
    <property type="evidence" value="ECO:0007669"/>
    <property type="project" value="TreeGrafter"/>
</dbReference>
<keyword evidence="7" id="KW-1185">Reference proteome</keyword>
<evidence type="ECO:0000256" key="1">
    <source>
        <dbReference type="ARBA" id="ARBA00022490"/>
    </source>
</evidence>
<name>A0A0G3FZU8_9GAMM</name>
<organism evidence="6 7">
    <name type="scientific">Thioalkalivibrio versutus</name>
    <dbReference type="NCBI Taxonomy" id="106634"/>
    <lineage>
        <taxon>Bacteria</taxon>
        <taxon>Pseudomonadati</taxon>
        <taxon>Pseudomonadota</taxon>
        <taxon>Gammaproteobacteria</taxon>
        <taxon>Chromatiales</taxon>
        <taxon>Ectothiorhodospiraceae</taxon>
        <taxon>Thioalkalivibrio</taxon>
    </lineage>
</organism>
<dbReference type="PANTHER" id="PTHR33867">
    <property type="entry name" value="RIBOSOME MATURATION FACTOR RIMP"/>
    <property type="match status" value="1"/>
</dbReference>
<dbReference type="Pfam" id="PF17384">
    <property type="entry name" value="DUF150_C"/>
    <property type="match status" value="1"/>
</dbReference>
<dbReference type="GO" id="GO:0005829">
    <property type="term" value="C:cytosol"/>
    <property type="evidence" value="ECO:0007669"/>
    <property type="project" value="TreeGrafter"/>
</dbReference>
<dbReference type="Gene3D" id="2.30.30.180">
    <property type="entry name" value="Ribosome maturation factor RimP, C-terminal domain"/>
    <property type="match status" value="1"/>
</dbReference>
<dbReference type="InterPro" id="IPR028998">
    <property type="entry name" value="RimP_C"/>
</dbReference>
<evidence type="ECO:0000313" key="6">
    <source>
        <dbReference type="EMBL" id="AKJ94520.1"/>
    </source>
</evidence>
<comment type="similarity">
    <text evidence="3">Belongs to the RimP family.</text>
</comment>
<dbReference type="HAMAP" id="MF_01077">
    <property type="entry name" value="RimP"/>
    <property type="match status" value="1"/>
</dbReference>
<accession>A0A0G3FZU8</accession>
<keyword evidence="2 3" id="KW-0690">Ribosome biogenesis</keyword>
<dbReference type="STRING" id="106634.TVD_03665"/>
<evidence type="ECO:0000259" key="5">
    <source>
        <dbReference type="Pfam" id="PF17384"/>
    </source>
</evidence>
<dbReference type="OrthoDB" id="9805006at2"/>
<dbReference type="SUPFAM" id="SSF75420">
    <property type="entry name" value="YhbC-like, N-terminal domain"/>
    <property type="match status" value="1"/>
</dbReference>
<proteinExistence type="inferred from homology"/>
<evidence type="ECO:0000259" key="4">
    <source>
        <dbReference type="Pfam" id="PF02576"/>
    </source>
</evidence>
<evidence type="ECO:0000256" key="3">
    <source>
        <dbReference type="HAMAP-Rule" id="MF_01077"/>
    </source>
</evidence>
<evidence type="ECO:0000313" key="7">
    <source>
        <dbReference type="Proteomes" id="UP000064201"/>
    </source>
</evidence>